<evidence type="ECO:0000313" key="9">
    <source>
        <dbReference type="EMBL" id="SCM71817.1"/>
    </source>
</evidence>
<dbReference type="GO" id="GO:0005829">
    <property type="term" value="C:cytosol"/>
    <property type="evidence" value="ECO:0007669"/>
    <property type="project" value="TreeGrafter"/>
</dbReference>
<dbReference type="GO" id="GO:0044781">
    <property type="term" value="P:bacterial-type flagellum organization"/>
    <property type="evidence" value="ECO:0007669"/>
    <property type="project" value="UniProtKB-KW"/>
</dbReference>
<organism evidence="9">
    <name type="scientific">uncultured Pleomorphomonas sp</name>
    <dbReference type="NCBI Taxonomy" id="442121"/>
    <lineage>
        <taxon>Bacteria</taxon>
        <taxon>Pseudomonadati</taxon>
        <taxon>Pseudomonadota</taxon>
        <taxon>Alphaproteobacteria</taxon>
        <taxon>Hyphomicrobiales</taxon>
        <taxon>Pleomorphomonadaceae</taxon>
        <taxon>Pleomorphomonas</taxon>
        <taxon>environmental samples</taxon>
    </lineage>
</organism>
<protein>
    <recommendedName>
        <fullName evidence="3">Flagellar assembly protein FliH</fullName>
    </recommendedName>
</protein>
<dbReference type="InterPro" id="IPR018035">
    <property type="entry name" value="Flagellar_FliH/T3SS_HrpE"/>
</dbReference>
<dbReference type="InterPro" id="IPR051472">
    <property type="entry name" value="T3SS_Stator/FliH"/>
</dbReference>
<reference evidence="9" key="1">
    <citation type="submission" date="2016-08" db="EMBL/GenBank/DDBJ databases">
        <authorList>
            <person name="Seilhamer J.J."/>
        </authorList>
    </citation>
    <scope>NUCLEOTIDE SEQUENCE</scope>
    <source>
        <strain evidence="9">86</strain>
    </source>
</reference>
<gene>
    <name evidence="9" type="ORF">KL86PLE_100350</name>
</gene>
<dbReference type="PANTHER" id="PTHR34982:SF1">
    <property type="entry name" value="FLAGELLAR ASSEMBLY PROTEIN FLIH"/>
    <property type="match status" value="1"/>
</dbReference>
<evidence type="ECO:0000256" key="1">
    <source>
        <dbReference type="ARBA" id="ARBA00003041"/>
    </source>
</evidence>
<dbReference type="PANTHER" id="PTHR34982">
    <property type="entry name" value="YOP PROTEINS TRANSLOCATION PROTEIN L"/>
    <property type="match status" value="1"/>
</dbReference>
<name>A0A212L2V3_9HYPH</name>
<dbReference type="RefSeq" id="WP_288199143.1">
    <property type="nucleotide sequence ID" value="NZ_LT608334.1"/>
</dbReference>
<keyword evidence="9" id="KW-0282">Flagellum</keyword>
<dbReference type="AlphaFoldDB" id="A0A212L2V3"/>
<keyword evidence="6" id="KW-0653">Protein transport</keyword>
<sequence length="228" mass="24038">MAAPARFLFDNDFSAPAARADAAPATVMVPEPEHLSRLAEAEAAAYERGLAAGRDSAEAQAADRTAREAMRLSDEAQRLASAAQSILAVLDTERARIEADAMRLAETVAIKIAGSLVERQPRERILGLLEDCFAPLRAAPHLVIRLSDVDAGPIQGELKRLVAERGFEGRLVVLGEPGMTRGDCRIEWADGGIVLDHAAVVAGIEAAIARYLPAPDPADLTSNSGAAA</sequence>
<proteinExistence type="inferred from homology"/>
<evidence type="ECO:0000256" key="3">
    <source>
        <dbReference type="ARBA" id="ARBA00016507"/>
    </source>
</evidence>
<evidence type="ECO:0000256" key="2">
    <source>
        <dbReference type="ARBA" id="ARBA00006602"/>
    </source>
</evidence>
<keyword evidence="5" id="KW-1005">Bacterial flagellum biogenesis</keyword>
<evidence type="ECO:0000256" key="6">
    <source>
        <dbReference type="ARBA" id="ARBA00022927"/>
    </source>
</evidence>
<evidence type="ECO:0000256" key="4">
    <source>
        <dbReference type="ARBA" id="ARBA00022448"/>
    </source>
</evidence>
<feature type="domain" description="Flagellar assembly protein FliH/Type III secretion system HrpE" evidence="8">
    <location>
        <begin position="75"/>
        <end position="192"/>
    </location>
</feature>
<keyword evidence="7" id="KW-1006">Bacterial flagellum protein export</keyword>
<keyword evidence="9" id="KW-0969">Cilium</keyword>
<evidence type="ECO:0000259" key="8">
    <source>
        <dbReference type="Pfam" id="PF02108"/>
    </source>
</evidence>
<dbReference type="GO" id="GO:0015031">
    <property type="term" value="P:protein transport"/>
    <property type="evidence" value="ECO:0007669"/>
    <property type="project" value="UniProtKB-KW"/>
</dbReference>
<dbReference type="EMBL" id="FMJD01000002">
    <property type="protein sequence ID" value="SCM71817.1"/>
    <property type="molecule type" value="Genomic_DNA"/>
</dbReference>
<keyword evidence="9" id="KW-0966">Cell projection</keyword>
<evidence type="ECO:0000256" key="7">
    <source>
        <dbReference type="ARBA" id="ARBA00023225"/>
    </source>
</evidence>
<keyword evidence="4" id="KW-0813">Transport</keyword>
<comment type="similarity">
    <text evidence="2">Belongs to the FliH family.</text>
</comment>
<comment type="function">
    <text evidence="1">Needed for flagellar regrowth and assembly.</text>
</comment>
<accession>A0A212L2V3</accession>
<dbReference type="Pfam" id="PF02108">
    <property type="entry name" value="FliH"/>
    <property type="match status" value="1"/>
</dbReference>
<evidence type="ECO:0000256" key="5">
    <source>
        <dbReference type="ARBA" id="ARBA00022795"/>
    </source>
</evidence>